<organism evidence="3">
    <name type="scientific">Zeugodacus cucurbitae</name>
    <name type="common">Melon fruit fly</name>
    <name type="synonym">Bactrocera cucurbitae</name>
    <dbReference type="NCBI Taxonomy" id="28588"/>
    <lineage>
        <taxon>Eukaryota</taxon>
        <taxon>Metazoa</taxon>
        <taxon>Ecdysozoa</taxon>
        <taxon>Arthropoda</taxon>
        <taxon>Hexapoda</taxon>
        <taxon>Insecta</taxon>
        <taxon>Pterygota</taxon>
        <taxon>Neoptera</taxon>
        <taxon>Endopterygota</taxon>
        <taxon>Diptera</taxon>
        <taxon>Brachycera</taxon>
        <taxon>Muscomorpha</taxon>
        <taxon>Tephritoidea</taxon>
        <taxon>Tephritidae</taxon>
        <taxon>Zeugodacus</taxon>
        <taxon>Zeugodacus</taxon>
    </lineage>
</organism>
<dbReference type="GO" id="GO:0003677">
    <property type="term" value="F:DNA binding"/>
    <property type="evidence" value="ECO:0007669"/>
    <property type="project" value="InterPro"/>
</dbReference>
<dbReference type="EMBL" id="GBXI01007390">
    <property type="protein sequence ID" value="JAD06902.1"/>
    <property type="molecule type" value="Transcribed_RNA"/>
</dbReference>
<feature type="non-terminal residue" evidence="3">
    <location>
        <position position="181"/>
    </location>
</feature>
<dbReference type="InterPro" id="IPR002492">
    <property type="entry name" value="Transposase_Tc1-like"/>
</dbReference>
<accession>A0A0A1X714</accession>
<reference evidence="3" key="1">
    <citation type="submission" date="2014-11" db="EMBL/GenBank/DDBJ databases">
        <authorList>
            <person name="Geib S."/>
        </authorList>
    </citation>
    <scope>NUCLEOTIDE SEQUENCE</scope>
</reference>
<dbReference type="GO" id="GO:0015074">
    <property type="term" value="P:DNA integration"/>
    <property type="evidence" value="ECO:0007669"/>
    <property type="project" value="InterPro"/>
</dbReference>
<dbReference type="GO" id="GO:0005634">
    <property type="term" value="C:nucleus"/>
    <property type="evidence" value="ECO:0007669"/>
    <property type="project" value="UniProtKB-SubCell"/>
</dbReference>
<dbReference type="Pfam" id="PF01498">
    <property type="entry name" value="HTH_Tnp_Tc3_2"/>
    <property type="match status" value="1"/>
</dbReference>
<name>A0A0A1X714_ZEUCU</name>
<evidence type="ECO:0000313" key="3">
    <source>
        <dbReference type="EMBL" id="JAD06902.1"/>
    </source>
</evidence>
<feature type="non-terminal residue" evidence="3">
    <location>
        <position position="1"/>
    </location>
</feature>
<evidence type="ECO:0000256" key="1">
    <source>
        <dbReference type="ARBA" id="ARBA00004123"/>
    </source>
</evidence>
<sequence>FLLSDNFHPNTRAKQKTKEKFTNCTVVQNNKTNKELKSRRKMKKIADSIKKSVLQWLNEGLSYRQVANLAEISFGSVKNIANCHEILVLKHRSGRRSVLNNHDRRTINRLVASGAVKSGTEIQKELERTYGKQVSRMTVHRELKKLGFRARRKIKKPLLTKRHQELRLKFAKAHRNWTPEQ</sequence>
<proteinExistence type="predicted"/>
<gene>
    <name evidence="3" type="primary">TCB1_0</name>
    <name evidence="3" type="ORF">g.25815</name>
</gene>
<dbReference type="GO" id="GO:0006313">
    <property type="term" value="P:DNA transposition"/>
    <property type="evidence" value="ECO:0007669"/>
    <property type="project" value="InterPro"/>
</dbReference>
<dbReference type="AlphaFoldDB" id="A0A0A1X714"/>
<protein>
    <submittedName>
        <fullName evidence="3">Transposable element Tcb1 transposase</fullName>
    </submittedName>
</protein>
<dbReference type="InterPro" id="IPR009057">
    <property type="entry name" value="Homeodomain-like_sf"/>
</dbReference>
<dbReference type="SUPFAM" id="SSF46689">
    <property type="entry name" value="Homeodomain-like"/>
    <property type="match status" value="1"/>
</dbReference>
<reference evidence="3" key="2">
    <citation type="journal article" date="2015" name="Gigascience">
        <title>Reconstructing a comprehensive transcriptome assembly of a white-pupal translocated strain of the pest fruit fly Bactrocera cucurbitae.</title>
        <authorList>
            <person name="Sim S.B."/>
            <person name="Calla B."/>
            <person name="Hall B."/>
            <person name="DeRego T."/>
            <person name="Geib S.M."/>
        </authorList>
    </citation>
    <scope>NUCLEOTIDE SEQUENCE</scope>
</reference>
<evidence type="ECO:0000259" key="2">
    <source>
        <dbReference type="Pfam" id="PF01498"/>
    </source>
</evidence>
<feature type="domain" description="Transposase Tc1-like" evidence="2">
    <location>
        <begin position="104"/>
        <end position="176"/>
    </location>
</feature>
<comment type="subcellular location">
    <subcellularLocation>
        <location evidence="1">Nucleus</location>
    </subcellularLocation>
</comment>